<dbReference type="KEGG" id="lbc:LACBIDRAFT_305803"/>
<keyword evidence="8" id="KW-0732">Signal</keyword>
<dbReference type="STRING" id="486041.B0CRZ1"/>
<dbReference type="InterPro" id="IPR010255">
    <property type="entry name" value="Haem_peroxidase_sf"/>
</dbReference>
<feature type="chain" id="PRO_5002748278" description="Peroxidase" evidence="8">
    <location>
        <begin position="22"/>
        <end position="600"/>
    </location>
</feature>
<feature type="signal peptide" evidence="8">
    <location>
        <begin position="1"/>
        <end position="21"/>
    </location>
</feature>
<dbReference type="InterPro" id="IPR044831">
    <property type="entry name" value="Ccp1-like"/>
</dbReference>
<name>B0CRZ1_LACBS</name>
<keyword evidence="3 8" id="KW-0575">Peroxidase</keyword>
<keyword evidence="5" id="KW-0479">Metal-binding</keyword>
<dbReference type="InterPro" id="IPR002207">
    <property type="entry name" value="Peroxidase_I"/>
</dbReference>
<dbReference type="AlphaFoldDB" id="B0CRZ1"/>
<dbReference type="GO" id="GO:0046872">
    <property type="term" value="F:metal ion binding"/>
    <property type="evidence" value="ECO:0007669"/>
    <property type="project" value="UniProtKB-UniRule"/>
</dbReference>
<dbReference type="GO" id="GO:0020037">
    <property type="term" value="F:heme binding"/>
    <property type="evidence" value="ECO:0007669"/>
    <property type="project" value="UniProtKB-UniRule"/>
</dbReference>
<dbReference type="PROSITE" id="PS50873">
    <property type="entry name" value="PEROXIDASE_4"/>
    <property type="match status" value="1"/>
</dbReference>
<dbReference type="Proteomes" id="UP000001194">
    <property type="component" value="Unassembled WGS sequence"/>
</dbReference>
<evidence type="ECO:0000313" key="11">
    <source>
        <dbReference type="EMBL" id="EDR14765.1"/>
    </source>
</evidence>
<evidence type="ECO:0000256" key="8">
    <source>
        <dbReference type="RuleBase" id="RU363051"/>
    </source>
</evidence>
<dbReference type="EMBL" id="DS547092">
    <property type="protein sequence ID" value="EDR14765.1"/>
    <property type="molecule type" value="Genomic_DNA"/>
</dbReference>
<keyword evidence="7" id="KW-0408">Iron</keyword>
<dbReference type="PANTHER" id="PTHR31356">
    <property type="entry name" value="THYLAKOID LUMENAL 29 KDA PROTEIN, CHLOROPLASTIC-RELATED"/>
    <property type="match status" value="1"/>
</dbReference>
<feature type="domain" description="Plant heme peroxidase family profile" evidence="10">
    <location>
        <begin position="31"/>
        <end position="308"/>
    </location>
</feature>
<evidence type="ECO:0000256" key="4">
    <source>
        <dbReference type="ARBA" id="ARBA00022617"/>
    </source>
</evidence>
<evidence type="ECO:0000256" key="5">
    <source>
        <dbReference type="ARBA" id="ARBA00022723"/>
    </source>
</evidence>
<evidence type="ECO:0000256" key="6">
    <source>
        <dbReference type="ARBA" id="ARBA00023002"/>
    </source>
</evidence>
<dbReference type="Gene3D" id="1.10.420.10">
    <property type="entry name" value="Peroxidase, domain 2"/>
    <property type="match status" value="1"/>
</dbReference>
<accession>B0CRZ1</accession>
<evidence type="ECO:0000256" key="9">
    <source>
        <dbReference type="SAM" id="Phobius"/>
    </source>
</evidence>
<comment type="function">
    <text evidence="1">Destroys radicals which are normally produced within the cells and which are toxic to biological systems.</text>
</comment>
<dbReference type="RefSeq" id="XP_001875324.1">
    <property type="nucleotide sequence ID" value="XM_001875289.1"/>
</dbReference>
<dbReference type="EC" id="1.11.1.-" evidence="8"/>
<dbReference type="PRINTS" id="PR00459">
    <property type="entry name" value="ASPEROXIDASE"/>
</dbReference>
<dbReference type="InParanoid" id="B0CRZ1"/>
<reference evidence="11 12" key="1">
    <citation type="journal article" date="2008" name="Nature">
        <title>The genome of Laccaria bicolor provides insights into mycorrhizal symbiosis.</title>
        <authorList>
            <person name="Martin F."/>
            <person name="Aerts A."/>
            <person name="Ahren D."/>
            <person name="Brun A."/>
            <person name="Danchin E.G.J."/>
            <person name="Duchaussoy F."/>
            <person name="Gibon J."/>
            <person name="Kohler A."/>
            <person name="Lindquist E."/>
            <person name="Pereda V."/>
            <person name="Salamov A."/>
            <person name="Shapiro H.J."/>
            <person name="Wuyts J."/>
            <person name="Blaudez D."/>
            <person name="Buee M."/>
            <person name="Brokstein P."/>
            <person name="Canbaeck B."/>
            <person name="Cohen D."/>
            <person name="Courty P.E."/>
            <person name="Coutinho P.M."/>
            <person name="Delaruelle C."/>
            <person name="Detter J.C."/>
            <person name="Deveau A."/>
            <person name="DiFazio S."/>
            <person name="Duplessis S."/>
            <person name="Fraissinet-Tachet L."/>
            <person name="Lucic E."/>
            <person name="Frey-Klett P."/>
            <person name="Fourrey C."/>
            <person name="Feussner I."/>
            <person name="Gay G."/>
            <person name="Grimwood J."/>
            <person name="Hoegger P.J."/>
            <person name="Jain P."/>
            <person name="Kilaru S."/>
            <person name="Labbe J."/>
            <person name="Lin Y.C."/>
            <person name="Legue V."/>
            <person name="Le Tacon F."/>
            <person name="Marmeisse R."/>
            <person name="Melayah D."/>
            <person name="Montanini B."/>
            <person name="Muratet M."/>
            <person name="Nehls U."/>
            <person name="Niculita-Hirzel H."/>
            <person name="Oudot-Le Secq M.P."/>
            <person name="Peter M."/>
            <person name="Quesneville H."/>
            <person name="Rajashekar B."/>
            <person name="Reich M."/>
            <person name="Rouhier N."/>
            <person name="Schmutz J."/>
            <person name="Yin T."/>
            <person name="Chalot M."/>
            <person name="Henrissat B."/>
            <person name="Kuees U."/>
            <person name="Lucas S."/>
            <person name="Van de Peer Y."/>
            <person name="Podila G.K."/>
            <person name="Polle A."/>
            <person name="Pukkila P.J."/>
            <person name="Richardson P.M."/>
            <person name="Rouze P."/>
            <person name="Sanders I.R."/>
            <person name="Stajich J.E."/>
            <person name="Tunlid A."/>
            <person name="Tuskan G."/>
            <person name="Grigoriev I.V."/>
        </authorList>
    </citation>
    <scope>NUCLEOTIDE SEQUENCE [LARGE SCALE GENOMIC DNA]</scope>
    <source>
        <strain evidence="12">S238N-H82 / ATCC MYA-4686</strain>
    </source>
</reference>
<dbReference type="InterPro" id="IPR002016">
    <property type="entry name" value="Haem_peroxidase"/>
</dbReference>
<evidence type="ECO:0000256" key="1">
    <source>
        <dbReference type="ARBA" id="ARBA00003917"/>
    </source>
</evidence>
<dbReference type="OrthoDB" id="5985073at2759"/>
<keyword evidence="12" id="KW-1185">Reference proteome</keyword>
<keyword evidence="6 8" id="KW-0560">Oxidoreductase</keyword>
<evidence type="ECO:0000256" key="7">
    <source>
        <dbReference type="ARBA" id="ARBA00023004"/>
    </source>
</evidence>
<dbReference type="GO" id="GO:0042744">
    <property type="term" value="P:hydrogen peroxide catabolic process"/>
    <property type="evidence" value="ECO:0007669"/>
    <property type="project" value="TreeGrafter"/>
</dbReference>
<keyword evidence="9" id="KW-1133">Transmembrane helix</keyword>
<dbReference type="SUPFAM" id="SSF48113">
    <property type="entry name" value="Heme-dependent peroxidases"/>
    <property type="match status" value="1"/>
</dbReference>
<keyword evidence="9" id="KW-0812">Transmembrane</keyword>
<dbReference type="GO" id="GO:0034599">
    <property type="term" value="P:cellular response to oxidative stress"/>
    <property type="evidence" value="ECO:0007669"/>
    <property type="project" value="InterPro"/>
</dbReference>
<protein>
    <recommendedName>
        <fullName evidence="8">Peroxidase</fullName>
        <ecNumber evidence="8">1.11.1.-</ecNumber>
    </recommendedName>
</protein>
<proteinExistence type="inferred from homology"/>
<feature type="transmembrane region" description="Helical" evidence="9">
    <location>
        <begin position="580"/>
        <end position="599"/>
    </location>
</feature>
<dbReference type="GO" id="GO:0000302">
    <property type="term" value="P:response to reactive oxygen species"/>
    <property type="evidence" value="ECO:0007669"/>
    <property type="project" value="TreeGrafter"/>
</dbReference>
<evidence type="ECO:0000256" key="2">
    <source>
        <dbReference type="ARBA" id="ARBA00005997"/>
    </source>
</evidence>
<evidence type="ECO:0000259" key="10">
    <source>
        <dbReference type="PROSITE" id="PS50873"/>
    </source>
</evidence>
<gene>
    <name evidence="11" type="ORF">LACBIDRAFT_305803</name>
</gene>
<dbReference type="PANTHER" id="PTHR31356:SF53">
    <property type="entry name" value="HEME PEROXIDASE"/>
    <property type="match status" value="1"/>
</dbReference>
<dbReference type="HOGENOM" id="CLU_004824_3_1_1"/>
<dbReference type="Gene3D" id="1.10.520.10">
    <property type="match status" value="1"/>
</dbReference>
<dbReference type="GeneID" id="6071059"/>
<dbReference type="PRINTS" id="PR00458">
    <property type="entry name" value="PEROXIDASE"/>
</dbReference>
<evidence type="ECO:0000313" key="12">
    <source>
        <dbReference type="Proteomes" id="UP000001194"/>
    </source>
</evidence>
<keyword evidence="9" id="KW-0472">Membrane</keyword>
<comment type="similarity">
    <text evidence="2">Belongs to the peroxidase family. Cytochrome c peroxidase subfamily.</text>
</comment>
<evidence type="ECO:0000256" key="3">
    <source>
        <dbReference type="ARBA" id="ARBA00022559"/>
    </source>
</evidence>
<keyword evidence="4" id="KW-0349">Heme</keyword>
<dbReference type="Pfam" id="PF00141">
    <property type="entry name" value="peroxidase"/>
    <property type="match status" value="1"/>
</dbReference>
<dbReference type="GO" id="GO:0004601">
    <property type="term" value="F:peroxidase activity"/>
    <property type="evidence" value="ECO:0007669"/>
    <property type="project" value="UniProtKB-KW"/>
</dbReference>
<sequence>MHHLPLALYLCLSVFTHLSSAYTWPSPQYDALEGLLYEGRKSDGSSLSSIVHPCRKRTGTLASIAAEWLRFAFHDMATHNVNNGTGGLDGSLVYELDRPENFGLGFNQTASDFENYPNKLVSRADIISIGAIFAVATCGGPIIPFRGGRIDAYSAGNFGTPQPQDDLGSLTTSFQNQGFNTAEMIKLVACGHTMGGVRSSDFPELVPAGPDPNVPNIANFDTTTQFDNAVVTEYLSGYTKNVLVVTSNKTMASDLRVFQSDGNSTMRSLTSASTFASECQSIFARMLDTVPAGVTLTDEITLLPVKVNGVQLSIEEQKLVFKASLRLIQPINATANAKRTVTMLWCDKYGSAAACKGATRSSLPVNTLSDDPNISPVTLNLGYYFINYNFVVPIDSAASISKFWFQVDEHNGTAATTYNNGGSGYVLPQDQIFFVPKLSHVDNVQNMTYTQVYTNRDGSAYTHVYTIVAAVRNDTTPSRVYVNGFDSSVHGYPYYVNVTVDLALNSSLSSGVPGYNLYSGIVNDSGYQLTLDLHATSGGATYTQDFVATTFLDNTPYVAPSTPSNAAVKSSGSRSSFAHVFGWTPVACSLSLIVALTFWR</sequence>
<organism evidence="12">
    <name type="scientific">Laccaria bicolor (strain S238N-H82 / ATCC MYA-4686)</name>
    <name type="common">Bicoloured deceiver</name>
    <name type="synonym">Laccaria laccata var. bicolor</name>
    <dbReference type="NCBI Taxonomy" id="486041"/>
    <lineage>
        <taxon>Eukaryota</taxon>
        <taxon>Fungi</taxon>
        <taxon>Dikarya</taxon>
        <taxon>Basidiomycota</taxon>
        <taxon>Agaricomycotina</taxon>
        <taxon>Agaricomycetes</taxon>
        <taxon>Agaricomycetidae</taxon>
        <taxon>Agaricales</taxon>
        <taxon>Agaricineae</taxon>
        <taxon>Hydnangiaceae</taxon>
        <taxon>Laccaria</taxon>
    </lineage>
</organism>